<keyword evidence="9" id="KW-1185">Reference proteome</keyword>
<dbReference type="PROSITE" id="PS50850">
    <property type="entry name" value="MFS"/>
    <property type="match status" value="1"/>
</dbReference>
<evidence type="ECO:0000256" key="6">
    <source>
        <dbReference type="SAM" id="Phobius"/>
    </source>
</evidence>
<dbReference type="InterPro" id="IPR020846">
    <property type="entry name" value="MFS_dom"/>
</dbReference>
<protein>
    <submittedName>
        <fullName evidence="8">Tartrate transporter</fullName>
    </submittedName>
</protein>
<dbReference type="Proteomes" id="UP001055117">
    <property type="component" value="Unassembled WGS sequence"/>
</dbReference>
<evidence type="ECO:0000313" key="9">
    <source>
        <dbReference type="Proteomes" id="UP001055117"/>
    </source>
</evidence>
<keyword evidence="5 6" id="KW-0472">Membrane</keyword>
<comment type="subcellular location">
    <subcellularLocation>
        <location evidence="1">Membrane</location>
        <topology evidence="1">Multi-pass membrane protein</topology>
    </subcellularLocation>
</comment>
<dbReference type="SUPFAM" id="SSF103473">
    <property type="entry name" value="MFS general substrate transporter"/>
    <property type="match status" value="1"/>
</dbReference>
<keyword evidence="4 6" id="KW-1133">Transmembrane helix</keyword>
<feature type="transmembrane region" description="Helical" evidence="6">
    <location>
        <begin position="64"/>
        <end position="81"/>
    </location>
</feature>
<dbReference type="EMBL" id="BPQG01000028">
    <property type="protein sequence ID" value="GJD44027.1"/>
    <property type="molecule type" value="Genomic_DNA"/>
</dbReference>
<dbReference type="PANTHER" id="PTHR43791">
    <property type="entry name" value="PERMEASE-RELATED"/>
    <property type="match status" value="1"/>
</dbReference>
<keyword evidence="2" id="KW-0813">Transport</keyword>
<dbReference type="Pfam" id="PF07690">
    <property type="entry name" value="MFS_1"/>
    <property type="match status" value="1"/>
</dbReference>
<organism evidence="8 9">
    <name type="scientific">Methylobacterium cerastii</name>
    <dbReference type="NCBI Taxonomy" id="932741"/>
    <lineage>
        <taxon>Bacteria</taxon>
        <taxon>Pseudomonadati</taxon>
        <taxon>Pseudomonadota</taxon>
        <taxon>Alphaproteobacteria</taxon>
        <taxon>Hyphomicrobiales</taxon>
        <taxon>Methylobacteriaceae</taxon>
        <taxon>Methylobacterium</taxon>
    </lineage>
</organism>
<evidence type="ECO:0000256" key="4">
    <source>
        <dbReference type="ARBA" id="ARBA00022989"/>
    </source>
</evidence>
<feature type="transmembrane region" description="Helical" evidence="6">
    <location>
        <begin position="417"/>
        <end position="437"/>
    </location>
</feature>
<dbReference type="PANTHER" id="PTHR43791:SF36">
    <property type="entry name" value="TRANSPORTER, PUTATIVE (AFU_ORTHOLOGUE AFUA_6G08340)-RELATED"/>
    <property type="match status" value="1"/>
</dbReference>
<evidence type="ECO:0000256" key="3">
    <source>
        <dbReference type="ARBA" id="ARBA00022692"/>
    </source>
</evidence>
<dbReference type="InterPro" id="IPR011701">
    <property type="entry name" value="MFS"/>
</dbReference>
<feature type="transmembrane region" description="Helical" evidence="6">
    <location>
        <begin position="257"/>
        <end position="281"/>
    </location>
</feature>
<evidence type="ECO:0000313" key="8">
    <source>
        <dbReference type="EMBL" id="GJD44027.1"/>
    </source>
</evidence>
<comment type="caution">
    <text evidence="8">The sequence shown here is derived from an EMBL/GenBank/DDBJ whole genome shotgun (WGS) entry which is preliminary data.</text>
</comment>
<dbReference type="RefSeq" id="WP_147752749.1">
    <property type="nucleotide sequence ID" value="NZ_BPQG01000028.1"/>
</dbReference>
<sequence length="458" mass="48484">MPALVQPVPTIPSAAERATREAAYRTITWRLLPFLMALWILSWIDRVNIGFAKLQMLGDLKFSETVYGVGAGIFFVGYFLFEVPSNLLLERVGARKTIARITILWGICCVAMMFVTTVPAFYLLRLLLGIFEAGFYPGVILYLTYWYPTGRRARVFGLFMSASALAGVIGGPLAGTIMTGLDGANGWSGWQWVFLIEGIPSILAGLVTLAYLTDRPEKAGWLAPEARALVAADLARDAAALGPREHRILASLADLRVWQCIAIFFCIVTANSALTFFGPTIVREAGFTDPATVGWIMSGAYLCGGAGMILNGRHSDRTGEARYHCGLAALGGSVSIALLGFLVPGSPYLALAALTLAIVGTMSAIPVFWQIPGQFLAGSAAAAGIALINAVANLAGFGAPAAMGYLKEATGSVSTGLWLVAAFEFATVILILAFIPAPAPRRQAEARAVAAAGETALP</sequence>
<keyword evidence="3 6" id="KW-0812">Transmembrane</keyword>
<feature type="transmembrane region" description="Helical" evidence="6">
    <location>
        <begin position="293"/>
        <end position="311"/>
    </location>
</feature>
<feature type="transmembrane region" description="Helical" evidence="6">
    <location>
        <begin position="375"/>
        <end position="397"/>
    </location>
</feature>
<feature type="transmembrane region" description="Helical" evidence="6">
    <location>
        <begin position="348"/>
        <end position="368"/>
    </location>
</feature>
<dbReference type="Gene3D" id="1.20.1250.20">
    <property type="entry name" value="MFS general substrate transporter like domains"/>
    <property type="match status" value="2"/>
</dbReference>
<feature type="transmembrane region" description="Helical" evidence="6">
    <location>
        <begin position="128"/>
        <end position="148"/>
    </location>
</feature>
<feature type="transmembrane region" description="Helical" evidence="6">
    <location>
        <begin position="27"/>
        <end position="44"/>
    </location>
</feature>
<proteinExistence type="predicted"/>
<dbReference type="InterPro" id="IPR036259">
    <property type="entry name" value="MFS_trans_sf"/>
</dbReference>
<feature type="domain" description="Major facilitator superfamily (MFS) profile" evidence="7">
    <location>
        <begin position="31"/>
        <end position="439"/>
    </location>
</feature>
<feature type="transmembrane region" description="Helical" evidence="6">
    <location>
        <begin position="102"/>
        <end position="122"/>
    </location>
</feature>
<reference evidence="8 9" key="1">
    <citation type="journal article" date="2021" name="Front. Microbiol.">
        <title>Comprehensive Comparative Genomics and Phenotyping of Methylobacterium Species.</title>
        <authorList>
            <person name="Alessa O."/>
            <person name="Ogura Y."/>
            <person name="Fujitani Y."/>
            <person name="Takami H."/>
            <person name="Hayashi T."/>
            <person name="Sahin N."/>
            <person name="Tani A."/>
        </authorList>
    </citation>
    <scope>NUCLEOTIDE SEQUENCE [LARGE SCALE GENOMIC DNA]</scope>
    <source>
        <strain evidence="8 9">DSM 23679</strain>
    </source>
</reference>
<feature type="transmembrane region" description="Helical" evidence="6">
    <location>
        <begin position="155"/>
        <end position="178"/>
    </location>
</feature>
<evidence type="ECO:0000256" key="1">
    <source>
        <dbReference type="ARBA" id="ARBA00004141"/>
    </source>
</evidence>
<evidence type="ECO:0000259" key="7">
    <source>
        <dbReference type="PROSITE" id="PS50850"/>
    </source>
</evidence>
<feature type="transmembrane region" description="Helical" evidence="6">
    <location>
        <begin position="323"/>
        <end position="342"/>
    </location>
</feature>
<dbReference type="CDD" id="cd17319">
    <property type="entry name" value="MFS_ExuT_GudP_like"/>
    <property type="match status" value="1"/>
</dbReference>
<accession>A0ABQ4QFW7</accession>
<name>A0ABQ4QFW7_9HYPH</name>
<gene>
    <name evidence="8" type="primary">ttuB_4</name>
    <name evidence="8" type="ORF">AFCDBAGC_1889</name>
</gene>
<evidence type="ECO:0000256" key="5">
    <source>
        <dbReference type="ARBA" id="ARBA00023136"/>
    </source>
</evidence>
<feature type="transmembrane region" description="Helical" evidence="6">
    <location>
        <begin position="190"/>
        <end position="212"/>
    </location>
</feature>
<evidence type="ECO:0000256" key="2">
    <source>
        <dbReference type="ARBA" id="ARBA00022448"/>
    </source>
</evidence>